<dbReference type="EMBL" id="CP026952">
    <property type="protein sequence ID" value="AWB93660.1"/>
    <property type="molecule type" value="Genomic_DNA"/>
</dbReference>
<dbReference type="Proteomes" id="UP000244384">
    <property type="component" value="Chromosome"/>
</dbReference>
<protein>
    <submittedName>
        <fullName evidence="1">Uncharacterized protein</fullName>
    </submittedName>
</protein>
<organism evidence="1 2">
    <name type="scientific">Aeromicrobium chenweiae</name>
    <dbReference type="NCBI Taxonomy" id="2079793"/>
    <lineage>
        <taxon>Bacteria</taxon>
        <taxon>Bacillati</taxon>
        <taxon>Actinomycetota</taxon>
        <taxon>Actinomycetes</taxon>
        <taxon>Propionibacteriales</taxon>
        <taxon>Nocardioidaceae</taxon>
        <taxon>Aeromicrobium</taxon>
    </lineage>
</organism>
<keyword evidence="2" id="KW-1185">Reference proteome</keyword>
<evidence type="ECO:0000313" key="1">
    <source>
        <dbReference type="EMBL" id="AWB93660.1"/>
    </source>
</evidence>
<name>A0A2S0WQT8_9ACTN</name>
<reference evidence="2" key="1">
    <citation type="submission" date="2018-01" db="EMBL/GenBank/DDBJ databases">
        <authorList>
            <person name="Li J."/>
        </authorList>
    </citation>
    <scope>NUCLEOTIDE SEQUENCE [LARGE SCALE GENOMIC DNA]</scope>
    <source>
        <strain evidence="2">592</strain>
    </source>
</reference>
<gene>
    <name evidence="1" type="ORF">C3E78_16370</name>
</gene>
<dbReference type="OrthoDB" id="3746573at2"/>
<evidence type="ECO:0000313" key="2">
    <source>
        <dbReference type="Proteomes" id="UP000244384"/>
    </source>
</evidence>
<accession>A0A5F2EM50</accession>
<dbReference type="KEGG" id="aez:C3E78_16370"/>
<sequence>MRLNTLARTGAALTASALVITLSSGPANAADSTSVGAVESSAPAAGQRTSFASADFRAAGTVRPAAISLAKFKLRSGVMTSGKLTGIWGDVIPAGSGSVKYAVTKVTVNGKYKGQTYLYPGDQAQGGINMPRIWGSGPVVLGPTTFTYADGSTSVDQTRSNTFYFRKNIKTTHKNGSALKIRRVNKKVTFKAQNIKIVQPSTGKYVSVKRVKLQYKKGSKWKTQKTIKLNSKGNGTYKRKTSSKKRYRLYLPQTATTVQFRTYTSSKI</sequence>
<dbReference type="RefSeq" id="WP_108580237.1">
    <property type="nucleotide sequence ID" value="NZ_CP026952.1"/>
</dbReference>
<accession>A0A2S0WQT8</accession>
<proteinExistence type="predicted"/>
<dbReference type="AlphaFoldDB" id="A0A2S0WQT8"/>